<evidence type="ECO:0000256" key="9">
    <source>
        <dbReference type="ARBA" id="ARBA00022884"/>
    </source>
</evidence>
<dbReference type="NCBIfam" id="TIGR00418">
    <property type="entry name" value="thrS"/>
    <property type="match status" value="1"/>
</dbReference>
<feature type="binding site" evidence="13">
    <location>
        <position position="373"/>
    </location>
    <ligand>
        <name>Zn(2+)</name>
        <dbReference type="ChEBI" id="CHEBI:29105"/>
        <note>catalytic</note>
    </ligand>
</feature>
<comment type="subunit">
    <text evidence="13">Homodimer.</text>
</comment>
<dbReference type="PANTHER" id="PTHR11451">
    <property type="entry name" value="THREONINE-TRNA LIGASE"/>
    <property type="match status" value="1"/>
</dbReference>
<reference evidence="15 16" key="1">
    <citation type="journal article" date="2014" name="FEMS Microbiol. Lett.">
        <title>Draft genome sequences of three Holospora species (Holospora obtusa, Holospora undulata, and Holospora elegans), endonuclear symbiotic bacteria of the ciliate Paramecium caudatum.</title>
        <authorList>
            <person name="Dohra H."/>
            <person name="Tanaka K."/>
            <person name="Suzuki T."/>
            <person name="Fujishima M."/>
            <person name="Suzuki H."/>
        </authorList>
    </citation>
    <scope>NUCLEOTIDE SEQUENCE [LARGE SCALE GENOMIC DNA]</scope>
    <source>
        <strain evidence="15 16">E1</strain>
    </source>
</reference>
<dbReference type="FunFam" id="3.30.980.10:FF:000005">
    <property type="entry name" value="Threonyl-tRNA synthetase, mitochondrial"/>
    <property type="match status" value="1"/>
</dbReference>
<dbReference type="GO" id="GO:0000049">
    <property type="term" value="F:tRNA binding"/>
    <property type="evidence" value="ECO:0007669"/>
    <property type="project" value="UniProtKB-KW"/>
</dbReference>
<dbReference type="InterPro" id="IPR002320">
    <property type="entry name" value="Thr-tRNA-ligase_IIa"/>
</dbReference>
<comment type="subcellular location">
    <subcellularLocation>
        <location evidence="13">Cytoplasm</location>
    </subcellularLocation>
</comment>
<dbReference type="InterPro" id="IPR045864">
    <property type="entry name" value="aa-tRNA-synth_II/BPL/LPL"/>
</dbReference>
<evidence type="ECO:0000259" key="14">
    <source>
        <dbReference type="PROSITE" id="PS50862"/>
    </source>
</evidence>
<keyword evidence="4 13" id="KW-0436">Ligase</keyword>
<dbReference type="Pfam" id="PF00587">
    <property type="entry name" value="tRNA-synt_2b"/>
    <property type="match status" value="1"/>
</dbReference>
<dbReference type="InterPro" id="IPR033728">
    <property type="entry name" value="ThrRS_core"/>
</dbReference>
<accession>A0A023DX49</accession>
<dbReference type="InterPro" id="IPR006195">
    <property type="entry name" value="aa-tRNA-synth_II"/>
</dbReference>
<sequence>MQEWNKDEVSSDLDMRYVAFQVGDALLDLVFCPKKIEADYASCQEGVLIDRFHPKGVEVLRHTAAHVLAQAVKRLYPSTQIAVGPVIEEGFFYDFLTEKPFQPSDLSLIEAEMHRIVCENFLICRKHWSKEEAIEYFLNQNEPFKAKIIQDLPKDEVLSVYVQGEFVDLCRGPHCPSTGYLKNGFKLLRVSGSYWRGDSQGQPLQRIYGTAWAERKDLESYLYRIQEAEKRDHRKIGKSMDLYHFQDEAPGCVFWHPYGWTVYRLLQEYIRERLGDDYKEVNTPQLVRQSLWKASGHWDQYHENMFVLDDDGSVFSLKPMNCPCHVQIFNQGIKSYKELPLRFSEFGSCHRNEPSGALSGLMRARNFIQDDAHIFCTPDQISDETEKFCYILKNIYTDLGFDDVLVRFATRPKKRLGDDSIWDKAEESLRKGAEKSNLSYTLHPGEGAFYGPKLEFALKDSLGRLWQCGTLQVDFVLPERLKAYYIDACGDQKPVVILHRAVLGSFERFIGVMLEHYAGRLPFWLAPVQIVVCSISEKAQDYAVRVWEQLKEAGIRVELDCKNEKISNKIRYHSVRKVASIGIVGLKEASSGCINLRIGQSEQTLTVSSVLDIFQEAVLKKKVL</sequence>
<keyword evidence="7 13" id="KW-0862">Zinc</keyword>
<comment type="cofactor">
    <cofactor evidence="13">
        <name>Zn(2+)</name>
        <dbReference type="ChEBI" id="CHEBI:29105"/>
    </cofactor>
    <text evidence="13">Binds 1 zinc ion per subunit.</text>
</comment>
<evidence type="ECO:0000256" key="8">
    <source>
        <dbReference type="ARBA" id="ARBA00022840"/>
    </source>
</evidence>
<dbReference type="OrthoDB" id="9802304at2"/>
<keyword evidence="11 13" id="KW-0030">Aminoacyl-tRNA synthetase</keyword>
<dbReference type="GO" id="GO:0004829">
    <property type="term" value="F:threonine-tRNA ligase activity"/>
    <property type="evidence" value="ECO:0007669"/>
    <property type="project" value="UniProtKB-UniRule"/>
</dbReference>
<dbReference type="Pfam" id="PF07973">
    <property type="entry name" value="tRNA_SAD"/>
    <property type="match status" value="1"/>
</dbReference>
<keyword evidence="9 13" id="KW-0694">RNA-binding</keyword>
<dbReference type="CDD" id="cd00771">
    <property type="entry name" value="ThrRS_core"/>
    <property type="match status" value="1"/>
</dbReference>
<evidence type="ECO:0000256" key="7">
    <source>
        <dbReference type="ARBA" id="ARBA00022833"/>
    </source>
</evidence>
<dbReference type="FunFam" id="3.30.54.20:FF:000002">
    <property type="entry name" value="Threonine--tRNA ligase"/>
    <property type="match status" value="1"/>
</dbReference>
<feature type="binding site" evidence="13">
    <location>
        <position position="322"/>
    </location>
    <ligand>
        <name>Zn(2+)</name>
        <dbReference type="ChEBI" id="CHEBI:29105"/>
        <note>catalytic</note>
    </ligand>
</feature>
<dbReference type="STRING" id="1427503.HE1_00126"/>
<evidence type="ECO:0000256" key="10">
    <source>
        <dbReference type="ARBA" id="ARBA00022917"/>
    </source>
</evidence>
<evidence type="ECO:0000256" key="2">
    <source>
        <dbReference type="ARBA" id="ARBA00022490"/>
    </source>
</evidence>
<dbReference type="SUPFAM" id="SSF55681">
    <property type="entry name" value="Class II aaRS and biotin synthetases"/>
    <property type="match status" value="1"/>
</dbReference>
<dbReference type="EMBL" id="BAUP01000032">
    <property type="protein sequence ID" value="GAJ45817.1"/>
    <property type="molecule type" value="Genomic_DNA"/>
</dbReference>
<dbReference type="PROSITE" id="PS50862">
    <property type="entry name" value="AA_TRNA_LIGASE_II"/>
    <property type="match status" value="1"/>
</dbReference>
<evidence type="ECO:0000256" key="11">
    <source>
        <dbReference type="ARBA" id="ARBA00023146"/>
    </source>
</evidence>
<dbReference type="SMART" id="SM00863">
    <property type="entry name" value="tRNA_SAD"/>
    <property type="match status" value="1"/>
</dbReference>
<dbReference type="FunFam" id="3.30.930.10:FF:000002">
    <property type="entry name" value="Threonine--tRNA ligase"/>
    <property type="match status" value="1"/>
</dbReference>
<keyword evidence="8 13" id="KW-0067">ATP-binding</keyword>
<keyword evidence="10 13" id="KW-0648">Protein biosynthesis</keyword>
<evidence type="ECO:0000256" key="1">
    <source>
        <dbReference type="ARBA" id="ARBA00008226"/>
    </source>
</evidence>
<evidence type="ECO:0000256" key="13">
    <source>
        <dbReference type="HAMAP-Rule" id="MF_00184"/>
    </source>
</evidence>
<feature type="domain" description="Aminoacyl-transfer RNA synthetases class-II family profile" evidence="14">
    <location>
        <begin position="262"/>
        <end position="522"/>
    </location>
</feature>
<name>A0A023DX49_9PROT</name>
<dbReference type="PANTHER" id="PTHR11451:SF44">
    <property type="entry name" value="THREONINE--TRNA LIGASE, CHLOROPLASTIC_MITOCHONDRIAL 2"/>
    <property type="match status" value="1"/>
</dbReference>
<dbReference type="Gene3D" id="3.40.50.800">
    <property type="entry name" value="Anticodon-binding domain"/>
    <property type="match status" value="1"/>
</dbReference>
<keyword evidence="3 13" id="KW-0820">tRNA-binding</keyword>
<comment type="similarity">
    <text evidence="1 13">Belongs to the class-II aminoacyl-tRNA synthetase family.</text>
</comment>
<proteinExistence type="inferred from homology"/>
<evidence type="ECO:0000256" key="12">
    <source>
        <dbReference type="ARBA" id="ARBA00049515"/>
    </source>
</evidence>
<dbReference type="InterPro" id="IPR004154">
    <property type="entry name" value="Anticodon-bd"/>
</dbReference>
<keyword evidence="16" id="KW-1185">Reference proteome</keyword>
<evidence type="ECO:0000256" key="5">
    <source>
        <dbReference type="ARBA" id="ARBA00022723"/>
    </source>
</evidence>
<dbReference type="Gene3D" id="3.30.980.10">
    <property type="entry name" value="Threonyl-trna Synthetase, Chain A, domain 2"/>
    <property type="match status" value="1"/>
</dbReference>
<dbReference type="RefSeq" id="WP_035543449.1">
    <property type="nucleotide sequence ID" value="NZ_BAUP01000032.1"/>
</dbReference>
<organism evidence="15 16">
    <name type="scientific">Holospora elegans E1</name>
    <dbReference type="NCBI Taxonomy" id="1427503"/>
    <lineage>
        <taxon>Bacteria</taxon>
        <taxon>Pseudomonadati</taxon>
        <taxon>Pseudomonadota</taxon>
        <taxon>Alphaproteobacteria</taxon>
        <taxon>Holosporales</taxon>
        <taxon>Holosporaceae</taxon>
        <taxon>Holospora</taxon>
    </lineage>
</organism>
<comment type="caution">
    <text evidence="13">Lacks conserved residue(s) required for the propagation of feature annotation.</text>
</comment>
<evidence type="ECO:0000313" key="15">
    <source>
        <dbReference type="EMBL" id="GAJ45817.1"/>
    </source>
</evidence>
<dbReference type="Pfam" id="PF03129">
    <property type="entry name" value="HGTP_anticodon"/>
    <property type="match status" value="1"/>
</dbReference>
<evidence type="ECO:0000256" key="3">
    <source>
        <dbReference type="ARBA" id="ARBA00022555"/>
    </source>
</evidence>
<feature type="binding site" evidence="13">
    <location>
        <position position="499"/>
    </location>
    <ligand>
        <name>Zn(2+)</name>
        <dbReference type="ChEBI" id="CHEBI:29105"/>
        <note>catalytic</note>
    </ligand>
</feature>
<comment type="caution">
    <text evidence="15">The sequence shown here is derived from an EMBL/GenBank/DDBJ whole genome shotgun (WGS) entry which is preliminary data.</text>
</comment>
<protein>
    <recommendedName>
        <fullName evidence="13">Threonine--tRNA ligase</fullName>
        <ecNumber evidence="13">6.1.1.3</ecNumber>
    </recommendedName>
    <alternativeName>
        <fullName evidence="13">Threonyl-tRNA synthetase</fullName>
        <shortName evidence="13">ThrRS</shortName>
    </alternativeName>
</protein>
<dbReference type="GO" id="GO:0005737">
    <property type="term" value="C:cytoplasm"/>
    <property type="evidence" value="ECO:0007669"/>
    <property type="project" value="UniProtKB-SubCell"/>
</dbReference>
<comment type="catalytic activity">
    <reaction evidence="12 13">
        <text>tRNA(Thr) + L-threonine + ATP = L-threonyl-tRNA(Thr) + AMP + diphosphate + H(+)</text>
        <dbReference type="Rhea" id="RHEA:24624"/>
        <dbReference type="Rhea" id="RHEA-COMP:9670"/>
        <dbReference type="Rhea" id="RHEA-COMP:9704"/>
        <dbReference type="ChEBI" id="CHEBI:15378"/>
        <dbReference type="ChEBI" id="CHEBI:30616"/>
        <dbReference type="ChEBI" id="CHEBI:33019"/>
        <dbReference type="ChEBI" id="CHEBI:57926"/>
        <dbReference type="ChEBI" id="CHEBI:78442"/>
        <dbReference type="ChEBI" id="CHEBI:78534"/>
        <dbReference type="ChEBI" id="CHEBI:456215"/>
        <dbReference type="EC" id="6.1.1.3"/>
    </reaction>
</comment>
<dbReference type="Gene3D" id="3.30.930.10">
    <property type="entry name" value="Bira Bifunctional Protein, Domain 2"/>
    <property type="match status" value="1"/>
</dbReference>
<keyword evidence="2 13" id="KW-0963">Cytoplasm</keyword>
<evidence type="ECO:0000313" key="16">
    <source>
        <dbReference type="Proteomes" id="UP000024842"/>
    </source>
</evidence>
<dbReference type="InterPro" id="IPR002314">
    <property type="entry name" value="aa-tRNA-synt_IIb"/>
</dbReference>
<dbReference type="Proteomes" id="UP000024842">
    <property type="component" value="Unassembled WGS sequence"/>
</dbReference>
<dbReference type="InterPro" id="IPR018163">
    <property type="entry name" value="Thr/Ala-tRNA-synth_IIc_edit"/>
</dbReference>
<dbReference type="AlphaFoldDB" id="A0A023DX49"/>
<dbReference type="GO" id="GO:0006435">
    <property type="term" value="P:threonyl-tRNA aminoacylation"/>
    <property type="evidence" value="ECO:0007669"/>
    <property type="project" value="UniProtKB-UniRule"/>
</dbReference>
<dbReference type="EC" id="6.1.1.3" evidence="13"/>
<dbReference type="HAMAP" id="MF_00184">
    <property type="entry name" value="Thr_tRNA_synth"/>
    <property type="match status" value="1"/>
</dbReference>
<keyword evidence="6 13" id="KW-0547">Nucleotide-binding</keyword>
<gene>
    <name evidence="13" type="primary">thrS</name>
    <name evidence="15" type="ORF">HE1_00126</name>
</gene>
<dbReference type="Gene3D" id="3.30.54.20">
    <property type="match status" value="1"/>
</dbReference>
<dbReference type="GO" id="GO:0005524">
    <property type="term" value="F:ATP binding"/>
    <property type="evidence" value="ECO:0007669"/>
    <property type="project" value="UniProtKB-UniRule"/>
</dbReference>
<dbReference type="GO" id="GO:0046872">
    <property type="term" value="F:metal ion binding"/>
    <property type="evidence" value="ECO:0007669"/>
    <property type="project" value="UniProtKB-KW"/>
</dbReference>
<dbReference type="SUPFAM" id="SSF52954">
    <property type="entry name" value="Class II aaRS ABD-related"/>
    <property type="match status" value="1"/>
</dbReference>
<evidence type="ECO:0000256" key="4">
    <source>
        <dbReference type="ARBA" id="ARBA00022598"/>
    </source>
</evidence>
<dbReference type="PRINTS" id="PR01047">
    <property type="entry name" value="TRNASYNTHTHR"/>
</dbReference>
<dbReference type="InterPro" id="IPR036621">
    <property type="entry name" value="Anticodon-bd_dom_sf"/>
</dbReference>
<dbReference type="InterPro" id="IPR012947">
    <property type="entry name" value="tRNA_SAD"/>
</dbReference>
<dbReference type="SUPFAM" id="SSF55186">
    <property type="entry name" value="ThrRS/AlaRS common domain"/>
    <property type="match status" value="1"/>
</dbReference>
<evidence type="ECO:0000256" key="6">
    <source>
        <dbReference type="ARBA" id="ARBA00022741"/>
    </source>
</evidence>
<keyword evidence="5 13" id="KW-0479">Metal-binding</keyword>